<dbReference type="SUPFAM" id="SSF47095">
    <property type="entry name" value="HMG-box"/>
    <property type="match status" value="1"/>
</dbReference>
<evidence type="ECO:0000313" key="2">
    <source>
        <dbReference type="Proteomes" id="UP000664521"/>
    </source>
</evidence>
<organism evidence="1 2">
    <name type="scientific">Heterodermia speciosa</name>
    <dbReference type="NCBI Taxonomy" id="116794"/>
    <lineage>
        <taxon>Eukaryota</taxon>
        <taxon>Fungi</taxon>
        <taxon>Dikarya</taxon>
        <taxon>Ascomycota</taxon>
        <taxon>Pezizomycotina</taxon>
        <taxon>Lecanoromycetes</taxon>
        <taxon>OSLEUM clade</taxon>
        <taxon>Lecanoromycetidae</taxon>
        <taxon>Caliciales</taxon>
        <taxon>Physciaceae</taxon>
        <taxon>Heterodermia</taxon>
    </lineage>
</organism>
<protein>
    <recommendedName>
        <fullName evidence="3">HMG box domain-containing protein</fullName>
    </recommendedName>
</protein>
<comment type="caution">
    <text evidence="1">The sequence shown here is derived from an EMBL/GenBank/DDBJ whole genome shotgun (WGS) entry which is preliminary data.</text>
</comment>
<dbReference type="Proteomes" id="UP000664521">
    <property type="component" value="Unassembled WGS sequence"/>
</dbReference>
<sequence>MNSFILYRSAYADRILALVEQKEEEGKDVAEVRGGHRGVSKIAGESWRMETKEVRELCELWMVLEKRAHEGAWPEYRFLPKK</sequence>
<dbReference type="OrthoDB" id="2307332at2759"/>
<evidence type="ECO:0000313" key="1">
    <source>
        <dbReference type="EMBL" id="CAF9927273.1"/>
    </source>
</evidence>
<accession>A0A8H3FMF5</accession>
<reference evidence="1" key="1">
    <citation type="submission" date="2021-03" db="EMBL/GenBank/DDBJ databases">
        <authorList>
            <person name="Tagirdzhanova G."/>
        </authorList>
    </citation>
    <scope>NUCLEOTIDE SEQUENCE</scope>
</reference>
<dbReference type="AlphaFoldDB" id="A0A8H3FMF5"/>
<gene>
    <name evidence="1" type="ORF">HETSPECPRED_006542</name>
</gene>
<dbReference type="InterPro" id="IPR036910">
    <property type="entry name" value="HMG_box_dom_sf"/>
</dbReference>
<evidence type="ECO:0008006" key="3">
    <source>
        <dbReference type="Google" id="ProtNLM"/>
    </source>
</evidence>
<proteinExistence type="predicted"/>
<dbReference type="EMBL" id="CAJPDS010000044">
    <property type="protein sequence ID" value="CAF9927273.1"/>
    <property type="molecule type" value="Genomic_DNA"/>
</dbReference>
<keyword evidence="2" id="KW-1185">Reference proteome</keyword>
<name>A0A8H3FMF5_9LECA</name>
<dbReference type="Gene3D" id="1.10.30.10">
    <property type="entry name" value="High mobility group box domain"/>
    <property type="match status" value="1"/>
</dbReference>